<dbReference type="Gene3D" id="2.60.120.10">
    <property type="entry name" value="Jelly Rolls"/>
    <property type="match status" value="1"/>
</dbReference>
<dbReference type="EMBL" id="BARS01030976">
    <property type="protein sequence ID" value="GAG27268.1"/>
    <property type="molecule type" value="Genomic_DNA"/>
</dbReference>
<protein>
    <recommendedName>
        <fullName evidence="1">Cyclic nucleotide-binding domain-containing protein</fullName>
    </recommendedName>
</protein>
<dbReference type="InterPro" id="IPR018490">
    <property type="entry name" value="cNMP-bd_dom_sf"/>
</dbReference>
<evidence type="ECO:0000313" key="2">
    <source>
        <dbReference type="EMBL" id="GAG27268.1"/>
    </source>
</evidence>
<dbReference type="SMART" id="SM00100">
    <property type="entry name" value="cNMP"/>
    <property type="match status" value="1"/>
</dbReference>
<gene>
    <name evidence="2" type="ORF">S01H1_48246</name>
</gene>
<dbReference type="SUPFAM" id="SSF51206">
    <property type="entry name" value="cAMP-binding domain-like"/>
    <property type="match status" value="1"/>
</dbReference>
<sequence>DFSQAEIWEVMRASEWNEYTEGDAIVREGEMEDRFYVIVQGRVRIEADGRVVGSFETGDCFGEASYRADLKQMSCVRADGSATMLSVSSTLLEQASTESQLRFNKVFLRALIRRLQGGN</sequence>
<dbReference type="AlphaFoldDB" id="X0WRV4"/>
<feature type="domain" description="Cyclic nucleotide-binding" evidence="1">
    <location>
        <begin position="1"/>
        <end position="94"/>
    </location>
</feature>
<dbReference type="InterPro" id="IPR000595">
    <property type="entry name" value="cNMP-bd_dom"/>
</dbReference>
<name>X0WRV4_9ZZZZ</name>
<proteinExistence type="predicted"/>
<reference evidence="2" key="1">
    <citation type="journal article" date="2014" name="Front. Microbiol.">
        <title>High frequency of phylogenetically diverse reductive dehalogenase-homologous genes in deep subseafloor sedimentary metagenomes.</title>
        <authorList>
            <person name="Kawai M."/>
            <person name="Futagami T."/>
            <person name="Toyoda A."/>
            <person name="Takaki Y."/>
            <person name="Nishi S."/>
            <person name="Hori S."/>
            <person name="Arai W."/>
            <person name="Tsubouchi T."/>
            <person name="Morono Y."/>
            <person name="Uchiyama I."/>
            <person name="Ito T."/>
            <person name="Fujiyama A."/>
            <person name="Inagaki F."/>
            <person name="Takami H."/>
        </authorList>
    </citation>
    <scope>NUCLEOTIDE SEQUENCE</scope>
    <source>
        <strain evidence="2">Expedition CK06-06</strain>
    </source>
</reference>
<dbReference type="CDD" id="cd00038">
    <property type="entry name" value="CAP_ED"/>
    <property type="match status" value="1"/>
</dbReference>
<evidence type="ECO:0000259" key="1">
    <source>
        <dbReference type="PROSITE" id="PS50042"/>
    </source>
</evidence>
<dbReference type="InterPro" id="IPR014710">
    <property type="entry name" value="RmlC-like_jellyroll"/>
</dbReference>
<organism evidence="2">
    <name type="scientific">marine sediment metagenome</name>
    <dbReference type="NCBI Taxonomy" id="412755"/>
    <lineage>
        <taxon>unclassified sequences</taxon>
        <taxon>metagenomes</taxon>
        <taxon>ecological metagenomes</taxon>
    </lineage>
</organism>
<dbReference type="PROSITE" id="PS50042">
    <property type="entry name" value="CNMP_BINDING_3"/>
    <property type="match status" value="1"/>
</dbReference>
<feature type="non-terminal residue" evidence="2">
    <location>
        <position position="1"/>
    </location>
</feature>
<dbReference type="Pfam" id="PF00027">
    <property type="entry name" value="cNMP_binding"/>
    <property type="match status" value="1"/>
</dbReference>
<accession>X0WRV4</accession>
<comment type="caution">
    <text evidence="2">The sequence shown here is derived from an EMBL/GenBank/DDBJ whole genome shotgun (WGS) entry which is preliminary data.</text>
</comment>